<dbReference type="OrthoDB" id="1161496at2"/>
<dbReference type="PROSITE" id="PS51257">
    <property type="entry name" value="PROKAR_LIPOPROTEIN"/>
    <property type="match status" value="1"/>
</dbReference>
<accession>A0A1N6WHN9</accession>
<keyword evidence="2" id="KW-1185">Reference proteome</keyword>
<organism evidence="1 2">
    <name type="scientific">Maribacter ulvicola</name>
    <dbReference type="NCBI Taxonomy" id="228959"/>
    <lineage>
        <taxon>Bacteria</taxon>
        <taxon>Pseudomonadati</taxon>
        <taxon>Bacteroidota</taxon>
        <taxon>Flavobacteriia</taxon>
        <taxon>Flavobacteriales</taxon>
        <taxon>Flavobacteriaceae</taxon>
        <taxon>Maribacter</taxon>
    </lineage>
</organism>
<proteinExistence type="predicted"/>
<dbReference type="RefSeq" id="WP_076548758.1">
    <property type="nucleotide sequence ID" value="NZ_FTMA01000004.1"/>
</dbReference>
<gene>
    <name evidence="1" type="ORF">SAMN05421797_10488</name>
</gene>
<name>A0A1N6WHN9_9FLAO</name>
<reference evidence="2" key="1">
    <citation type="submission" date="2017-01" db="EMBL/GenBank/DDBJ databases">
        <authorList>
            <person name="Varghese N."/>
            <person name="Submissions S."/>
        </authorList>
    </citation>
    <scope>NUCLEOTIDE SEQUENCE [LARGE SCALE GENOMIC DNA]</scope>
    <source>
        <strain evidence="2">DSM 15366</strain>
    </source>
</reference>
<sequence length="173" mass="20163">MKLTLNVFVILLTITSFSCKQEKQLPNNEVSKMWSQFLRDLEINDKVAFKKASGETIRCYDCLENTPSEMKKMSLLRENDALYYNKIYDNLIYIPIDSFIANDYDILFNPQFINILQENETIIVREVTEGKTYAHILVTTTLPTAFFEGGQHNFSFIKIKDGQWRLNEISTIP</sequence>
<dbReference type="AlphaFoldDB" id="A0A1N6WHN9"/>
<dbReference type="Proteomes" id="UP000186953">
    <property type="component" value="Unassembled WGS sequence"/>
</dbReference>
<evidence type="ECO:0000313" key="2">
    <source>
        <dbReference type="Proteomes" id="UP000186953"/>
    </source>
</evidence>
<protein>
    <submittedName>
        <fullName evidence="1">Uncharacterized protein</fullName>
    </submittedName>
</protein>
<evidence type="ECO:0000313" key="1">
    <source>
        <dbReference type="EMBL" id="SIQ89574.1"/>
    </source>
</evidence>
<dbReference type="EMBL" id="FTMA01000004">
    <property type="protein sequence ID" value="SIQ89574.1"/>
    <property type="molecule type" value="Genomic_DNA"/>
</dbReference>